<proteinExistence type="predicted"/>
<comment type="caution">
    <text evidence="2">The sequence shown here is derived from an EMBL/GenBank/DDBJ whole genome shotgun (WGS) entry which is preliminary data.</text>
</comment>
<sequence>MLKALTAEQVQHFKDFGYVAPVRVMSVAQALELRERLEDFEHGNDKLRKKALNVKSHLLFSWLNDLVRKREVVDAIDDLYGENLLCWASSFFIKDARDPAFVSWHQDSTYWGLSKPDVVTAWVALSESNKANGAMQVIPGTHLLDQIPHRDTFSEHNLLTRGQEVAVDVDQAQAVSIELEPGEMSLHHVRIVHGSPPNASDKRRIGYAIRYIPTYVRQLEGDDSATLVRGVDTFNTFEHEPRPTVDLEPEFVALHQQIGERNQQILYKGAAQRR</sequence>
<evidence type="ECO:0000313" key="3">
    <source>
        <dbReference type="Proteomes" id="UP000195221"/>
    </source>
</evidence>
<dbReference type="PANTHER" id="PTHR20883">
    <property type="entry name" value="PHYTANOYL-COA DIOXYGENASE DOMAIN CONTAINING 1"/>
    <property type="match status" value="1"/>
</dbReference>
<dbReference type="Proteomes" id="UP000195221">
    <property type="component" value="Unassembled WGS sequence"/>
</dbReference>
<protein>
    <submittedName>
        <fullName evidence="2">Phytanoyl-CoA dioxygenase</fullName>
    </submittedName>
</protein>
<dbReference type="RefSeq" id="WP_075357627.1">
    <property type="nucleotide sequence ID" value="NZ_MSRG01000012.1"/>
</dbReference>
<dbReference type="PANTHER" id="PTHR20883:SF48">
    <property type="entry name" value="ECTOINE DIOXYGENASE"/>
    <property type="match status" value="1"/>
</dbReference>
<reference evidence="2 3" key="1">
    <citation type="submission" date="2017-03" db="EMBL/GenBank/DDBJ databases">
        <title>Genome analysis of strain PAMC 26577.</title>
        <authorList>
            <person name="Oh H.-M."/>
            <person name="Yang J.-A."/>
        </authorList>
    </citation>
    <scope>NUCLEOTIDE SEQUENCE [LARGE SCALE GENOMIC DNA]</scope>
    <source>
        <strain evidence="2 3">PAMC 26577</strain>
    </source>
</reference>
<gene>
    <name evidence="2" type="ORF">PAMC26577_05305</name>
</gene>
<evidence type="ECO:0000256" key="1">
    <source>
        <dbReference type="ARBA" id="ARBA00001954"/>
    </source>
</evidence>
<keyword evidence="2" id="KW-0223">Dioxygenase</keyword>
<name>A0A242N4E0_CABSO</name>
<dbReference type="AlphaFoldDB" id="A0A242N4E0"/>
<accession>A0A242N4E0</accession>
<dbReference type="SUPFAM" id="SSF51197">
    <property type="entry name" value="Clavaminate synthase-like"/>
    <property type="match status" value="1"/>
</dbReference>
<keyword evidence="2" id="KW-0560">Oxidoreductase</keyword>
<dbReference type="InterPro" id="IPR008775">
    <property type="entry name" value="Phytyl_CoA_dOase-like"/>
</dbReference>
<dbReference type="GO" id="GO:0005506">
    <property type="term" value="F:iron ion binding"/>
    <property type="evidence" value="ECO:0007669"/>
    <property type="project" value="UniProtKB-ARBA"/>
</dbReference>
<dbReference type="Gene3D" id="2.60.120.620">
    <property type="entry name" value="q2cbj1_9rhob like domain"/>
    <property type="match status" value="1"/>
</dbReference>
<dbReference type="EMBL" id="NBTZ01000026">
    <property type="protein sequence ID" value="OTP78046.1"/>
    <property type="molecule type" value="Genomic_DNA"/>
</dbReference>
<dbReference type="GO" id="GO:0016706">
    <property type="term" value="F:2-oxoglutarate-dependent dioxygenase activity"/>
    <property type="evidence" value="ECO:0007669"/>
    <property type="project" value="UniProtKB-ARBA"/>
</dbReference>
<comment type="cofactor">
    <cofactor evidence="1">
        <name>Fe(2+)</name>
        <dbReference type="ChEBI" id="CHEBI:29033"/>
    </cofactor>
</comment>
<organism evidence="2 3">
    <name type="scientific">Caballeronia sordidicola</name>
    <name type="common">Burkholderia sordidicola</name>
    <dbReference type="NCBI Taxonomy" id="196367"/>
    <lineage>
        <taxon>Bacteria</taxon>
        <taxon>Pseudomonadati</taxon>
        <taxon>Pseudomonadota</taxon>
        <taxon>Betaproteobacteria</taxon>
        <taxon>Burkholderiales</taxon>
        <taxon>Burkholderiaceae</taxon>
        <taxon>Caballeronia</taxon>
    </lineage>
</organism>
<dbReference type="Pfam" id="PF05721">
    <property type="entry name" value="PhyH"/>
    <property type="match status" value="1"/>
</dbReference>
<evidence type="ECO:0000313" key="2">
    <source>
        <dbReference type="EMBL" id="OTP78046.1"/>
    </source>
</evidence>